<accession>A0AA88JH27</accession>
<dbReference type="EMBL" id="BTGU01011532">
    <property type="protein sequence ID" value="GMN72036.1"/>
    <property type="molecule type" value="Genomic_DNA"/>
</dbReference>
<dbReference type="AlphaFoldDB" id="A0AA88JH27"/>
<comment type="caution">
    <text evidence="2">The sequence shown here is derived from an EMBL/GenBank/DDBJ whole genome shotgun (WGS) entry which is preliminary data.</text>
</comment>
<keyword evidence="1" id="KW-0812">Transmembrane</keyword>
<keyword evidence="1" id="KW-0472">Membrane</keyword>
<reference evidence="2" key="1">
    <citation type="submission" date="2023-07" db="EMBL/GenBank/DDBJ databases">
        <title>draft genome sequence of fig (Ficus carica).</title>
        <authorList>
            <person name="Takahashi T."/>
            <person name="Nishimura K."/>
        </authorList>
    </citation>
    <scope>NUCLEOTIDE SEQUENCE</scope>
</reference>
<keyword evidence="3" id="KW-1185">Reference proteome</keyword>
<sequence length="141" mass="15029">MVFIISAPSFTLLCTRLIECFELSDSLSPLDGLVNRMVDLPYSSENALQNRGYSDTFKGSVDHSIRRKGGGVGARAALAAFVASFSAYFIARISLGKGKSVFIMFKANSAIKASSSESGSMNNGVPISLFNVPLMTNSQST</sequence>
<evidence type="ECO:0000313" key="3">
    <source>
        <dbReference type="Proteomes" id="UP001187192"/>
    </source>
</evidence>
<evidence type="ECO:0000313" key="2">
    <source>
        <dbReference type="EMBL" id="GMN72036.1"/>
    </source>
</evidence>
<keyword evidence="1" id="KW-1133">Transmembrane helix</keyword>
<protein>
    <submittedName>
        <fullName evidence="2">Uncharacterized protein</fullName>
    </submittedName>
</protein>
<dbReference type="Proteomes" id="UP001187192">
    <property type="component" value="Unassembled WGS sequence"/>
</dbReference>
<proteinExistence type="predicted"/>
<organism evidence="2 3">
    <name type="scientific">Ficus carica</name>
    <name type="common">Common fig</name>
    <dbReference type="NCBI Taxonomy" id="3494"/>
    <lineage>
        <taxon>Eukaryota</taxon>
        <taxon>Viridiplantae</taxon>
        <taxon>Streptophyta</taxon>
        <taxon>Embryophyta</taxon>
        <taxon>Tracheophyta</taxon>
        <taxon>Spermatophyta</taxon>
        <taxon>Magnoliopsida</taxon>
        <taxon>eudicotyledons</taxon>
        <taxon>Gunneridae</taxon>
        <taxon>Pentapetalae</taxon>
        <taxon>rosids</taxon>
        <taxon>fabids</taxon>
        <taxon>Rosales</taxon>
        <taxon>Moraceae</taxon>
        <taxon>Ficeae</taxon>
        <taxon>Ficus</taxon>
    </lineage>
</organism>
<name>A0AA88JH27_FICCA</name>
<feature type="transmembrane region" description="Helical" evidence="1">
    <location>
        <begin position="72"/>
        <end position="91"/>
    </location>
</feature>
<gene>
    <name evidence="2" type="ORF">TIFTF001_052765</name>
</gene>
<evidence type="ECO:0000256" key="1">
    <source>
        <dbReference type="SAM" id="Phobius"/>
    </source>
</evidence>